<proteinExistence type="predicted"/>
<organism evidence="1 2">
    <name type="scientific">Oryza sativa subsp. japonica</name>
    <name type="common">Rice</name>
    <dbReference type="NCBI Taxonomy" id="39947"/>
    <lineage>
        <taxon>Eukaryota</taxon>
        <taxon>Viridiplantae</taxon>
        <taxon>Streptophyta</taxon>
        <taxon>Embryophyta</taxon>
        <taxon>Tracheophyta</taxon>
        <taxon>Spermatophyta</taxon>
        <taxon>Magnoliopsida</taxon>
        <taxon>Liliopsida</taxon>
        <taxon>Poales</taxon>
        <taxon>Poaceae</taxon>
        <taxon>BOP clade</taxon>
        <taxon>Oryzoideae</taxon>
        <taxon>Oryzeae</taxon>
        <taxon>Oryzinae</taxon>
        <taxon>Oryza</taxon>
        <taxon>Oryza sativa</taxon>
    </lineage>
</organism>
<sequence length="103" mass="11360">MYHYVFLAAVALFAVVGYGVKNSRRRFRFSATCISWARSGTARCTSCTSARAAADAGRVHGGRGGGFVTTVLQRQQFQQFCGHLFVFHPSTNLLTMRSDTTME</sequence>
<evidence type="ECO:0000313" key="1">
    <source>
        <dbReference type="EMBL" id="BAD33775.1"/>
    </source>
</evidence>
<accession>Q69NF2</accession>
<dbReference type="EMBL" id="AP005682">
    <property type="protein sequence ID" value="BAD33775.1"/>
    <property type="molecule type" value="Genomic_DNA"/>
</dbReference>
<protein>
    <submittedName>
        <fullName evidence="1">Uncharacterized protein</fullName>
    </submittedName>
</protein>
<dbReference type="AlphaFoldDB" id="Q69NF2"/>
<name>Q69NF2_ORYSJ</name>
<reference evidence="2" key="2">
    <citation type="journal article" date="2008" name="Nucleic Acids Res.">
        <title>The rice annotation project database (RAP-DB): 2008 update.</title>
        <authorList>
            <consortium name="The rice annotation project (RAP)"/>
        </authorList>
    </citation>
    <scope>GENOME REANNOTATION</scope>
    <source>
        <strain evidence="2">cv. Nipponbare</strain>
    </source>
</reference>
<dbReference type="Proteomes" id="UP000000763">
    <property type="component" value="Chromosome 9"/>
</dbReference>
<gene>
    <name evidence="1" type="primary">OJ1531_B07.30</name>
</gene>
<evidence type="ECO:0000313" key="2">
    <source>
        <dbReference type="Proteomes" id="UP000000763"/>
    </source>
</evidence>
<reference evidence="2" key="1">
    <citation type="journal article" date="2005" name="Nature">
        <title>The map-based sequence of the rice genome.</title>
        <authorList>
            <consortium name="International rice genome sequencing project (IRGSP)"/>
            <person name="Matsumoto T."/>
            <person name="Wu J."/>
            <person name="Kanamori H."/>
            <person name="Katayose Y."/>
            <person name="Fujisawa M."/>
            <person name="Namiki N."/>
            <person name="Mizuno H."/>
            <person name="Yamamoto K."/>
            <person name="Antonio B.A."/>
            <person name="Baba T."/>
            <person name="Sakata K."/>
            <person name="Nagamura Y."/>
            <person name="Aoki H."/>
            <person name="Arikawa K."/>
            <person name="Arita K."/>
            <person name="Bito T."/>
            <person name="Chiden Y."/>
            <person name="Fujitsuka N."/>
            <person name="Fukunaka R."/>
            <person name="Hamada M."/>
            <person name="Harada C."/>
            <person name="Hayashi A."/>
            <person name="Hijishita S."/>
            <person name="Honda M."/>
            <person name="Hosokawa S."/>
            <person name="Ichikawa Y."/>
            <person name="Idonuma A."/>
            <person name="Iijima M."/>
            <person name="Ikeda M."/>
            <person name="Ikeno M."/>
            <person name="Ito K."/>
            <person name="Ito S."/>
            <person name="Ito T."/>
            <person name="Ito Y."/>
            <person name="Ito Y."/>
            <person name="Iwabuchi A."/>
            <person name="Kamiya K."/>
            <person name="Karasawa W."/>
            <person name="Kurita K."/>
            <person name="Katagiri S."/>
            <person name="Kikuta A."/>
            <person name="Kobayashi H."/>
            <person name="Kobayashi N."/>
            <person name="Machita K."/>
            <person name="Maehara T."/>
            <person name="Masukawa M."/>
            <person name="Mizubayashi T."/>
            <person name="Mukai Y."/>
            <person name="Nagasaki H."/>
            <person name="Nagata Y."/>
            <person name="Naito S."/>
            <person name="Nakashima M."/>
            <person name="Nakama Y."/>
            <person name="Nakamichi Y."/>
            <person name="Nakamura M."/>
            <person name="Meguro A."/>
            <person name="Negishi M."/>
            <person name="Ohta I."/>
            <person name="Ohta T."/>
            <person name="Okamoto M."/>
            <person name="Ono N."/>
            <person name="Saji S."/>
            <person name="Sakaguchi M."/>
            <person name="Sakai K."/>
            <person name="Shibata M."/>
            <person name="Shimokawa T."/>
            <person name="Song J."/>
            <person name="Takazaki Y."/>
            <person name="Terasawa K."/>
            <person name="Tsugane M."/>
            <person name="Tsuji K."/>
            <person name="Ueda S."/>
            <person name="Waki K."/>
            <person name="Yamagata H."/>
            <person name="Yamamoto M."/>
            <person name="Yamamoto S."/>
            <person name="Yamane H."/>
            <person name="Yoshiki S."/>
            <person name="Yoshihara R."/>
            <person name="Yukawa K."/>
            <person name="Zhong H."/>
            <person name="Yano M."/>
            <person name="Yuan Q."/>
            <person name="Ouyang S."/>
            <person name="Liu J."/>
            <person name="Jones K.M."/>
            <person name="Gansberger K."/>
            <person name="Moffat K."/>
            <person name="Hill J."/>
            <person name="Bera J."/>
            <person name="Fadrosh D."/>
            <person name="Jin S."/>
            <person name="Johri S."/>
            <person name="Kim M."/>
            <person name="Overton L."/>
            <person name="Reardon M."/>
            <person name="Tsitrin T."/>
            <person name="Vuong H."/>
            <person name="Weaver B."/>
            <person name="Ciecko A."/>
            <person name="Tallon L."/>
            <person name="Jackson J."/>
            <person name="Pai G."/>
            <person name="Aken S.V."/>
            <person name="Utterback T."/>
            <person name="Reidmuller S."/>
            <person name="Feldblyum T."/>
            <person name="Hsiao J."/>
            <person name="Zismann V."/>
            <person name="Iobst S."/>
            <person name="de Vazeille A.R."/>
            <person name="Buell C.R."/>
            <person name="Ying K."/>
            <person name="Li Y."/>
            <person name="Lu T."/>
            <person name="Huang Y."/>
            <person name="Zhao Q."/>
            <person name="Feng Q."/>
            <person name="Zhang L."/>
            <person name="Zhu J."/>
            <person name="Weng Q."/>
            <person name="Mu J."/>
            <person name="Lu Y."/>
            <person name="Fan D."/>
            <person name="Liu Y."/>
            <person name="Guan J."/>
            <person name="Zhang Y."/>
            <person name="Yu S."/>
            <person name="Liu X."/>
            <person name="Zhang Y."/>
            <person name="Hong G."/>
            <person name="Han B."/>
            <person name="Choisne N."/>
            <person name="Demange N."/>
            <person name="Orjeda G."/>
            <person name="Samain S."/>
            <person name="Cattolico L."/>
            <person name="Pelletier E."/>
            <person name="Couloux A."/>
            <person name="Segurens B."/>
            <person name="Wincker P."/>
            <person name="D'Hont A."/>
            <person name="Scarpelli C."/>
            <person name="Weissenbach J."/>
            <person name="Salanoubat M."/>
            <person name="Quetier F."/>
            <person name="Yu Y."/>
            <person name="Kim H.R."/>
            <person name="Rambo T."/>
            <person name="Currie J."/>
            <person name="Collura K."/>
            <person name="Luo M."/>
            <person name="Yang T."/>
            <person name="Ammiraju J.S.S."/>
            <person name="Engler F."/>
            <person name="Soderlund C."/>
            <person name="Wing R.A."/>
            <person name="Palmer L.E."/>
            <person name="de la Bastide M."/>
            <person name="Spiegel L."/>
            <person name="Nascimento L."/>
            <person name="Zutavern T."/>
            <person name="O'Shaughnessy A."/>
            <person name="Dike S."/>
            <person name="Dedhia N."/>
            <person name="Preston R."/>
            <person name="Balija V."/>
            <person name="McCombie W.R."/>
            <person name="Chow T."/>
            <person name="Chen H."/>
            <person name="Chung M."/>
            <person name="Chen C."/>
            <person name="Shaw J."/>
            <person name="Wu H."/>
            <person name="Hsiao K."/>
            <person name="Chao Y."/>
            <person name="Chu M."/>
            <person name="Cheng C."/>
            <person name="Hour A."/>
            <person name="Lee P."/>
            <person name="Lin S."/>
            <person name="Lin Y."/>
            <person name="Liou J."/>
            <person name="Liu S."/>
            <person name="Hsing Y."/>
            <person name="Raghuvanshi S."/>
            <person name="Mohanty A."/>
            <person name="Bharti A.K."/>
            <person name="Gaur A."/>
            <person name="Gupta V."/>
            <person name="Kumar D."/>
            <person name="Ravi V."/>
            <person name="Vij S."/>
            <person name="Kapur A."/>
            <person name="Khurana P."/>
            <person name="Khurana P."/>
            <person name="Khurana J.P."/>
            <person name="Tyagi A.K."/>
            <person name="Gaikwad K."/>
            <person name="Singh A."/>
            <person name="Dalal V."/>
            <person name="Srivastava S."/>
            <person name="Dixit A."/>
            <person name="Pal A.K."/>
            <person name="Ghazi I.A."/>
            <person name="Yadav M."/>
            <person name="Pandit A."/>
            <person name="Bhargava A."/>
            <person name="Sureshbabu K."/>
            <person name="Batra K."/>
            <person name="Sharma T.R."/>
            <person name="Mohapatra T."/>
            <person name="Singh N.K."/>
            <person name="Messing J."/>
            <person name="Nelson A.B."/>
            <person name="Fuks G."/>
            <person name="Kavchok S."/>
            <person name="Keizer G."/>
            <person name="Linton E."/>
            <person name="Llaca V."/>
            <person name="Song R."/>
            <person name="Tanyolac B."/>
            <person name="Young S."/>
            <person name="Ho-Il K."/>
            <person name="Hahn J.H."/>
            <person name="Sangsakoo G."/>
            <person name="Vanavichit A."/>
            <person name="de Mattos Luiz.A.T."/>
            <person name="Zimmer P.D."/>
            <person name="Malone G."/>
            <person name="Dellagostin O."/>
            <person name="de Oliveira A.C."/>
            <person name="Bevan M."/>
            <person name="Bancroft I."/>
            <person name="Minx P."/>
            <person name="Cordum H."/>
            <person name="Wilson R."/>
            <person name="Cheng Z."/>
            <person name="Jin W."/>
            <person name="Jiang J."/>
            <person name="Leong S.A."/>
            <person name="Iwama H."/>
            <person name="Gojobori T."/>
            <person name="Itoh T."/>
            <person name="Niimura Y."/>
            <person name="Fujii Y."/>
            <person name="Habara T."/>
            <person name="Sakai H."/>
            <person name="Sato Y."/>
            <person name="Wilson G."/>
            <person name="Kumar K."/>
            <person name="McCouch S."/>
            <person name="Juretic N."/>
            <person name="Hoen D."/>
            <person name="Wright S."/>
            <person name="Bruskiewich R."/>
            <person name="Bureau T."/>
            <person name="Miyao A."/>
            <person name="Hirochika H."/>
            <person name="Nishikawa T."/>
            <person name="Kadowaki K."/>
            <person name="Sugiura M."/>
            <person name="Burr B."/>
            <person name="Sasaki T."/>
        </authorList>
    </citation>
    <scope>NUCLEOTIDE SEQUENCE [LARGE SCALE GENOMIC DNA]</scope>
    <source>
        <strain evidence="2">cv. Nipponbare</strain>
    </source>
</reference>